<evidence type="ECO:0000313" key="1">
    <source>
        <dbReference type="EMBL" id="GAA2175667.1"/>
    </source>
</evidence>
<dbReference type="Proteomes" id="UP001501599">
    <property type="component" value="Unassembled WGS sequence"/>
</dbReference>
<accession>A0ABP5MM96</accession>
<comment type="caution">
    <text evidence="1">The sequence shown here is derived from an EMBL/GenBank/DDBJ whole genome shotgun (WGS) entry which is preliminary data.</text>
</comment>
<dbReference type="EMBL" id="BAAAQT010000008">
    <property type="protein sequence ID" value="GAA2175667.1"/>
    <property type="molecule type" value="Genomic_DNA"/>
</dbReference>
<gene>
    <name evidence="1" type="ORF">GCM10009846_26440</name>
</gene>
<proteinExistence type="predicted"/>
<reference evidence="2" key="1">
    <citation type="journal article" date="2019" name="Int. J. Syst. Evol. Microbiol.">
        <title>The Global Catalogue of Microorganisms (GCM) 10K type strain sequencing project: providing services to taxonomists for standard genome sequencing and annotation.</title>
        <authorList>
            <consortium name="The Broad Institute Genomics Platform"/>
            <consortium name="The Broad Institute Genome Sequencing Center for Infectious Disease"/>
            <person name="Wu L."/>
            <person name="Ma J."/>
        </authorList>
    </citation>
    <scope>NUCLEOTIDE SEQUENCE [LARGE SCALE GENOMIC DNA]</scope>
    <source>
        <strain evidence="2">JCM 16026</strain>
    </source>
</reference>
<organism evidence="1 2">
    <name type="scientific">Agrococcus versicolor</name>
    <dbReference type="NCBI Taxonomy" id="501482"/>
    <lineage>
        <taxon>Bacteria</taxon>
        <taxon>Bacillati</taxon>
        <taxon>Actinomycetota</taxon>
        <taxon>Actinomycetes</taxon>
        <taxon>Micrococcales</taxon>
        <taxon>Microbacteriaceae</taxon>
        <taxon>Agrococcus</taxon>
    </lineage>
</organism>
<keyword evidence="2" id="KW-1185">Reference proteome</keyword>
<sequence>MTLPFSKTAGAAGRMVWRPGDIASQRTFEADVDEEFRYAGATAQALPARLLASRAEVLDFADTTAD</sequence>
<protein>
    <submittedName>
        <fullName evidence="1">Uncharacterized protein</fullName>
    </submittedName>
</protein>
<evidence type="ECO:0000313" key="2">
    <source>
        <dbReference type="Proteomes" id="UP001501599"/>
    </source>
</evidence>
<name>A0ABP5MM96_9MICO</name>